<evidence type="ECO:0000313" key="2">
    <source>
        <dbReference type="Proteomes" id="UP000824120"/>
    </source>
</evidence>
<organism evidence="1 2">
    <name type="scientific">Solanum commersonii</name>
    <name type="common">Commerson's wild potato</name>
    <name type="synonym">Commerson's nightshade</name>
    <dbReference type="NCBI Taxonomy" id="4109"/>
    <lineage>
        <taxon>Eukaryota</taxon>
        <taxon>Viridiplantae</taxon>
        <taxon>Streptophyta</taxon>
        <taxon>Embryophyta</taxon>
        <taxon>Tracheophyta</taxon>
        <taxon>Spermatophyta</taxon>
        <taxon>Magnoliopsida</taxon>
        <taxon>eudicotyledons</taxon>
        <taxon>Gunneridae</taxon>
        <taxon>Pentapetalae</taxon>
        <taxon>asterids</taxon>
        <taxon>lamiids</taxon>
        <taxon>Solanales</taxon>
        <taxon>Solanaceae</taxon>
        <taxon>Solanoideae</taxon>
        <taxon>Solaneae</taxon>
        <taxon>Solanum</taxon>
    </lineage>
</organism>
<name>A0A9J6AAU7_SOLCO</name>
<reference evidence="1 2" key="1">
    <citation type="submission" date="2020-09" db="EMBL/GenBank/DDBJ databases">
        <title>De no assembly of potato wild relative species, Solanum commersonii.</title>
        <authorList>
            <person name="Cho K."/>
        </authorList>
    </citation>
    <scope>NUCLEOTIDE SEQUENCE [LARGE SCALE GENOMIC DNA]</scope>
    <source>
        <strain evidence="1">LZ3.2</strain>
        <tissue evidence="1">Leaf</tissue>
    </source>
</reference>
<keyword evidence="2" id="KW-1185">Reference proteome</keyword>
<comment type="caution">
    <text evidence="1">The sequence shown here is derived from an EMBL/GenBank/DDBJ whole genome shotgun (WGS) entry which is preliminary data.</text>
</comment>
<proteinExistence type="predicted"/>
<dbReference type="AlphaFoldDB" id="A0A9J6AAU7"/>
<evidence type="ECO:0000313" key="1">
    <source>
        <dbReference type="EMBL" id="KAG5621608.1"/>
    </source>
</evidence>
<dbReference type="Proteomes" id="UP000824120">
    <property type="component" value="Chromosome 2"/>
</dbReference>
<sequence>MSKEGEVRKLDRVCFSLKGLLGLLVDEYCFETMGSTFNTQILVDKLEMLNNSQQSIEIFQETNWWGMETNSMFEN</sequence>
<gene>
    <name evidence="1" type="ORF">H5410_006826</name>
</gene>
<protein>
    <submittedName>
        <fullName evidence="1">Uncharacterized protein</fullName>
    </submittedName>
</protein>
<dbReference type="EMBL" id="JACXVP010000002">
    <property type="protein sequence ID" value="KAG5621608.1"/>
    <property type="molecule type" value="Genomic_DNA"/>
</dbReference>
<accession>A0A9J6AAU7</accession>